<sequence length="508" mass="56354">MPNREHWGTRIGLILAMAGNAVGLGNFLRFPTQAAQNGGGVFMIPYMISLVLIAIPLMWVEWAIGRYGGIRGHGTTPAIFRLLWSHPVAKYLGVLGLFVPFVVSCYYVYIESWTLGYAVMSLLGMLPKVPASTDPHTYLAPFKEFLNAYTGMGEGDFYRPSLKAYFFFLVTMGLNVFVLIKGISGGIEKLAKVAMPLLFLFAVVLMIRVITLETPMGSAVAGLNFLWEPKWAELTNPKVWLAAAGQVFFTLSLGFGAIITYASYLKRNDDLTLSALTASSLNELAEVVLGGSIAIPAAAAFFGVAAAQTIAASGAFNLAFVSLPAIFANIPLGQFFGFLWFILLFFAGLTSSVAITQPVIAFLEDEFRLDRRTAVLATMFVLFSVAHVAVFLAGALDEMDFWAGTFFVVVFALCEVLIFFWAFNPTQAWAEINRGGYIKLPRVFFFIMRYVTPLFLLLITGWWMVTILPGYLAESRWTSWVAREVLVAIMALFCFLVYFQDKRRRKRK</sequence>
<feature type="transmembrane region" description="Helical" evidence="6">
    <location>
        <begin position="165"/>
        <end position="187"/>
    </location>
</feature>
<keyword evidence="4 6" id="KW-1133">Transmembrane helix</keyword>
<keyword evidence="2" id="KW-0813">Transport</keyword>
<dbReference type="AlphaFoldDB" id="A0A7V5U1U9"/>
<dbReference type="GO" id="GO:0016020">
    <property type="term" value="C:membrane"/>
    <property type="evidence" value="ECO:0007669"/>
    <property type="project" value="UniProtKB-SubCell"/>
</dbReference>
<comment type="subcellular location">
    <subcellularLocation>
        <location evidence="1">Membrane</location>
        <topology evidence="1">Multi-pass membrane protein</topology>
    </subcellularLocation>
</comment>
<keyword evidence="3 6" id="KW-0812">Transmembrane</keyword>
<evidence type="ECO:0000313" key="7">
    <source>
        <dbReference type="EMBL" id="HHI96479.1"/>
    </source>
</evidence>
<reference evidence="7" key="1">
    <citation type="journal article" date="2020" name="mSystems">
        <title>Genome- and Community-Level Interaction Insights into Carbon Utilization and Element Cycling Functions of Hydrothermarchaeota in Hydrothermal Sediment.</title>
        <authorList>
            <person name="Zhou Z."/>
            <person name="Liu Y."/>
            <person name="Xu W."/>
            <person name="Pan J."/>
            <person name="Luo Z.H."/>
            <person name="Li M."/>
        </authorList>
    </citation>
    <scope>NUCLEOTIDE SEQUENCE [LARGE SCALE GENOMIC DNA]</scope>
    <source>
        <strain evidence="7">HyVt-533</strain>
    </source>
</reference>
<dbReference type="PROSITE" id="PS50267">
    <property type="entry name" value="NA_NEUROTRAN_SYMP_3"/>
    <property type="match status" value="1"/>
</dbReference>
<dbReference type="PANTHER" id="PTHR42948">
    <property type="entry name" value="TRANSPORTER"/>
    <property type="match status" value="1"/>
</dbReference>
<dbReference type="PRINTS" id="PR00176">
    <property type="entry name" value="NANEUSMPORT"/>
</dbReference>
<dbReference type="PANTHER" id="PTHR42948:SF1">
    <property type="entry name" value="TRANSPORTER"/>
    <property type="match status" value="1"/>
</dbReference>
<dbReference type="Proteomes" id="UP000886101">
    <property type="component" value="Unassembled WGS sequence"/>
</dbReference>
<gene>
    <name evidence="7" type="ORF">ENJ96_01350</name>
</gene>
<feature type="transmembrane region" description="Helical" evidence="6">
    <location>
        <begin position="443"/>
        <end position="465"/>
    </location>
</feature>
<protein>
    <submittedName>
        <fullName evidence="7">Sodium:calcium symporter</fullName>
    </submittedName>
</protein>
<feature type="transmembrane region" description="Helical" evidence="6">
    <location>
        <begin position="40"/>
        <end position="59"/>
    </location>
</feature>
<dbReference type="InterPro" id="IPR037272">
    <property type="entry name" value="SNS_sf"/>
</dbReference>
<dbReference type="EMBL" id="DROK01000038">
    <property type="protein sequence ID" value="HHI96479.1"/>
    <property type="molecule type" value="Genomic_DNA"/>
</dbReference>
<evidence type="ECO:0000256" key="2">
    <source>
        <dbReference type="ARBA" id="ARBA00022448"/>
    </source>
</evidence>
<dbReference type="NCBIfam" id="NF037979">
    <property type="entry name" value="Na_transp"/>
    <property type="match status" value="1"/>
</dbReference>
<accession>A0A7V5U1U9</accession>
<comment type="caution">
    <text evidence="7">The sequence shown here is derived from an EMBL/GenBank/DDBJ whole genome shotgun (WGS) entry which is preliminary data.</text>
</comment>
<organism evidence="7">
    <name type="scientific">Thermodesulfatator atlanticus</name>
    <dbReference type="NCBI Taxonomy" id="501497"/>
    <lineage>
        <taxon>Bacteria</taxon>
        <taxon>Pseudomonadati</taxon>
        <taxon>Thermodesulfobacteriota</taxon>
        <taxon>Thermodesulfobacteria</taxon>
        <taxon>Thermodesulfobacteriales</taxon>
        <taxon>Thermodesulfatatoraceae</taxon>
        <taxon>Thermodesulfatator</taxon>
    </lineage>
</organism>
<evidence type="ECO:0000256" key="4">
    <source>
        <dbReference type="ARBA" id="ARBA00022989"/>
    </source>
</evidence>
<feature type="transmembrane region" description="Helical" evidence="6">
    <location>
        <begin position="477"/>
        <end position="499"/>
    </location>
</feature>
<dbReference type="InterPro" id="IPR000175">
    <property type="entry name" value="Na/ntran_symport"/>
</dbReference>
<feature type="transmembrane region" description="Helical" evidence="6">
    <location>
        <begin position="401"/>
        <end position="423"/>
    </location>
</feature>
<name>A0A7V5U1U9_9BACT</name>
<dbReference type="SUPFAM" id="SSF161070">
    <property type="entry name" value="SNF-like"/>
    <property type="match status" value="1"/>
</dbReference>
<dbReference type="Pfam" id="PF00209">
    <property type="entry name" value="SNF"/>
    <property type="match status" value="2"/>
</dbReference>
<proteinExistence type="predicted"/>
<feature type="transmembrane region" description="Helical" evidence="6">
    <location>
        <begin position="199"/>
        <end position="227"/>
    </location>
</feature>
<feature type="transmembrane region" description="Helical" evidence="6">
    <location>
        <begin position="6"/>
        <end position="28"/>
    </location>
</feature>
<feature type="transmembrane region" description="Helical" evidence="6">
    <location>
        <begin position="239"/>
        <end position="264"/>
    </location>
</feature>
<evidence type="ECO:0000256" key="6">
    <source>
        <dbReference type="SAM" id="Phobius"/>
    </source>
</evidence>
<keyword evidence="5 6" id="KW-0472">Membrane</keyword>
<evidence type="ECO:0000256" key="1">
    <source>
        <dbReference type="ARBA" id="ARBA00004141"/>
    </source>
</evidence>
<evidence type="ECO:0000256" key="5">
    <source>
        <dbReference type="ARBA" id="ARBA00023136"/>
    </source>
</evidence>
<feature type="transmembrane region" description="Helical" evidence="6">
    <location>
        <begin position="284"/>
        <end position="307"/>
    </location>
</feature>
<evidence type="ECO:0000256" key="3">
    <source>
        <dbReference type="ARBA" id="ARBA00022692"/>
    </source>
</evidence>
<feature type="transmembrane region" description="Helical" evidence="6">
    <location>
        <begin position="375"/>
        <end position="395"/>
    </location>
</feature>
<feature type="transmembrane region" description="Helical" evidence="6">
    <location>
        <begin position="91"/>
        <end position="110"/>
    </location>
</feature>